<feature type="region of interest" description="Disordered" evidence="2">
    <location>
        <begin position="1536"/>
        <end position="1753"/>
    </location>
</feature>
<feature type="region of interest" description="Disordered" evidence="2">
    <location>
        <begin position="429"/>
        <end position="489"/>
    </location>
</feature>
<feature type="compositionally biased region" description="Low complexity" evidence="2">
    <location>
        <begin position="2025"/>
        <end position="2036"/>
    </location>
</feature>
<feature type="compositionally biased region" description="Basic and acidic residues" evidence="2">
    <location>
        <begin position="111"/>
        <end position="128"/>
    </location>
</feature>
<feature type="compositionally biased region" description="Low complexity" evidence="2">
    <location>
        <begin position="1984"/>
        <end position="2001"/>
    </location>
</feature>
<feature type="compositionally biased region" description="Basic and acidic residues" evidence="2">
    <location>
        <begin position="1144"/>
        <end position="1156"/>
    </location>
</feature>
<reference evidence="5" key="3">
    <citation type="journal article" date="2012" name="PLoS Pathog.">
        <title>Comparative genomics of the apicomplexan parasites Toxoplasma gondii and Neospora caninum: Coccidia differing in host range and transmission strategy.</title>
        <authorList>
            <person name="Reid A.J."/>
            <person name="Vermont S.J."/>
            <person name="Cotton J.A."/>
            <person name="Harris D."/>
            <person name="Hill-Cawthorne G.A."/>
            <person name="Konen-Waisman S."/>
            <person name="Latham S.M."/>
            <person name="Mourier T."/>
            <person name="Norton R."/>
            <person name="Quail M.A."/>
            <person name="Sanders M."/>
            <person name="Shanmugam D."/>
            <person name="Sohal A."/>
            <person name="Wasmuth J.D."/>
            <person name="Brunk B."/>
            <person name="Grigg M.E."/>
            <person name="Howard J.C."/>
            <person name="Parkinson J."/>
            <person name="Roos D.S."/>
            <person name="Trees A.J."/>
            <person name="Berriman M."/>
            <person name="Pain A."/>
            <person name="Wastling J.M."/>
        </authorList>
    </citation>
    <scope>NUCLEOTIDE SEQUENCE [LARGE SCALE GENOMIC DNA]</scope>
    <source>
        <strain evidence="5">Liverpool</strain>
    </source>
</reference>
<feature type="compositionally biased region" description="Polar residues" evidence="2">
    <location>
        <begin position="1468"/>
        <end position="1486"/>
    </location>
</feature>
<feature type="compositionally biased region" description="Low complexity" evidence="2">
    <location>
        <begin position="10"/>
        <end position="19"/>
    </location>
</feature>
<evidence type="ECO:0000313" key="3">
    <source>
        <dbReference type="EMBL" id="CBZ50599.1"/>
    </source>
</evidence>
<feature type="coiled-coil region" evidence="1">
    <location>
        <begin position="2580"/>
        <end position="2610"/>
    </location>
</feature>
<feature type="compositionally biased region" description="Basic and acidic residues" evidence="2">
    <location>
        <begin position="2683"/>
        <end position="2746"/>
    </location>
</feature>
<feature type="compositionally biased region" description="Basic and acidic residues" evidence="2">
    <location>
        <begin position="1449"/>
        <end position="1467"/>
    </location>
</feature>
<feature type="compositionally biased region" description="Polar residues" evidence="2">
    <location>
        <begin position="1235"/>
        <end position="1248"/>
    </location>
</feature>
<feature type="compositionally biased region" description="Low complexity" evidence="2">
    <location>
        <begin position="231"/>
        <end position="259"/>
    </location>
</feature>
<feature type="region of interest" description="Disordered" evidence="2">
    <location>
        <begin position="2025"/>
        <end position="2093"/>
    </location>
</feature>
<feature type="compositionally biased region" description="Basic and acidic residues" evidence="2">
    <location>
        <begin position="1622"/>
        <end position="1631"/>
    </location>
</feature>
<dbReference type="eggNOG" id="ENOG502QZTC">
    <property type="taxonomic scope" value="Eukaryota"/>
</dbReference>
<feature type="region of interest" description="Disordered" evidence="2">
    <location>
        <begin position="1974"/>
        <end position="2001"/>
    </location>
</feature>
<feature type="compositionally biased region" description="Low complexity" evidence="2">
    <location>
        <begin position="1553"/>
        <end position="1562"/>
    </location>
</feature>
<feature type="compositionally biased region" description="Basic and acidic residues" evidence="2">
    <location>
        <begin position="447"/>
        <end position="466"/>
    </location>
</feature>
<feature type="compositionally biased region" description="Basic and acidic residues" evidence="2">
    <location>
        <begin position="1369"/>
        <end position="1387"/>
    </location>
</feature>
<feature type="region of interest" description="Disordered" evidence="2">
    <location>
        <begin position="1335"/>
        <end position="1523"/>
    </location>
</feature>
<feature type="compositionally biased region" description="Low complexity" evidence="2">
    <location>
        <begin position="1826"/>
        <end position="1842"/>
    </location>
</feature>
<sequence>MTEVRQTGMPSSPLSSPSPHTNAHREGRSLKGEGTQGRSVQGERSFSCSSSPRSATSAPSSFSSPSSLCAAPGSVRREDGRETPPSVSPRSPPVGLSVDASRSPSSSRGPASRERRRQGGERKDGARKKADKLKRRNSDSFSTETGEQQRLTPVPVASFFSPSVEPASFSPFPLKERGGEERGRQSRSPASAAAPFPRAQVAAETNPFSPPGAGDFSVPLKSGKTPSSAECSCSEVPSSWSSCSSPPQSSSTPLPVCSSSASSPYYLKAPVYIRPNTRVSLSQSPSPTPTPSSSSSISSPGFAVNNSVVVIPRSDCPLLSSSPPRLPLRPREHTAPKRGNTNPPAHSLSYCASSLPSSSSSSSSSSSLSLYSPQKEPGNGAAASAALVSPSSNSVPSASLGSASLQCDEAGLCGLRGRGLTGVSTSLSFEQRKLQSRREQKRLRCRSKGDETEPETNEKERGKWEDEAVGSAFPGKGKQREDPNRPGQTEELNHFYLEAEVVHDLERPDETPGARAGPRGFSPLQAGDRGVLREWKRSEEEQGKRQRGKDGMRWFKERSERRKGSTSELYGFMYVIYVHKLKRRNRSNRLQREVGTTRESRRAHSKGVEDACHISSSLLTEKGLLSAAVTNCLLPPNPARLPRASSSSLSSQTARDGDASALRFSCFLVVPGRFCAAEGLGGTAKEKTRTSKEGSLTVVPSDISLSLQILDEETHLPRLRGLLSLSGTEASESFRKHRVLLSPALPAGCLDTAQREDAEATVLVASQKRWIQSHLSGFHLTQQPLHFALRRGDLQARYLVQVREAVPSKAHRPTQRDASSGSQSNAEVSPAAFSSFSPIPSGGFPSSAGASSSSLRSSAAPASPSLHFVSLYEKQRVGARGRSRSTLNDGERQKPSSSPRPAASSCPSSQPKLPEGSSPFQPSGASPASGSPPLLSPSVSPASASQGRRVTRQEPRERTGKRGPPQEEAAGRAEDGNEEDDEEEKKAGDPWKDGKEGETGSTNGGRDGKSHAALFLEVHGSRQSLRDEIASRQAQIVSLKEKLQRLKPYAAAGGCVLARRRRASQASDAERRQTKTDEDAADPAAANGQRGEGENFFWRDGEARPNQLSPGRCLSLGSSPLTGTGERLREEGETGNTDAQGKGAKSDDEEREERKTHGVSSPAHASSLFVCEEPLEGAATLTVFDADKSVPRAEEGATRLVFHRSRGSAGALDECQTPFSCVDDQSREAGRFETESPQGSSEKATTGVQGVACHARQKSQVAEKSAAFPDRSRPCVASLSTLPSFSLSPRSSADARGSPFPSQDEPKKGAAEVFFASSSLSATATASCSLAFAAKQERPQAPRPVSPHASAGLSEAPQLVGATRVVRGTARDRLAVEAERVRIEGREVCMQPLSKRDGPSDPADAGERESRPGGEHETNAARDRVGDEGAEGSGDAGDGEDGRWMLNGERSERTGSGKERDDREEKQNGWQGQAEGTRQEGASGTTAAIAETRASPSAARPTNPEEDAGHHKAASPEQRRFRGRGLAECQALCVEKSAATDSRSRSPPDVSEPAPLSPSAASIDHPQSTPEGQARSPRTHLGGAPRTFGGEASVAEERAEENKDNHDDGQKDTAAEEGEELEAAHRSREGVGEGDGGGDGTRGAAEARGGEEETERSDERGEANGRRGARRPEDDERQPASDRALSRLAGQRRGPKQENKKNEGDGERWRDAEAGERTADPITQDKNAQVASGFAPQNPHQGRAARRAEAPASDRLAWRDCALPKKLDMCLSSRAFLQAQRNMKTLASLKRLPLLRHLLFCLHGTDPDSLLHDDLRTILAFPSSAPAPGAPPSRGVSSVSASQAPARGLGASGAAQKGEQTRLVLSSSCPENEVETGCRHSPFISPSQTGAEASPRLPSPMHASGRLEETEETPDARSGSPPDSNVDARDDALLLCLREALQCAERLCQARTGPSKTREDALLLLKRRDHLKRLSSSASPERLSGAVAAPGAASSSPPSCSSPLGSASFCPSFACGGASSALLPSSSSASPLYSDPHAADLPRSRQTPQDVGTTSPNSSSSCAPSAPRTSLSSPQANAPSERQEGDTEGTRDAGAADMEQHMMRRVARLKQKLSKLALALNQEADAGETKPDGGGADASSLSSVSPACGPQESPLPVPLPVYCSSPSAASCSSVSSLSACAFGQPCAASVGSSSSSLPRFFPPCRYPLSAWAPSPSPRRASPPLGTSPGFRSSSPLLPQSAFWAPPFPLLDTAVSLPVSLEAGWHQGGEAANSRPGARPALQENEEREDPTPPRATYPAVGVGLCAGSEDSRGSSRRWRQQTETRRTCGGGRDDAALLCEECREQMDRSREDRNATRGQSPDFEVAREAAKPRRRAPKEPSAPVPCLSLLERPPEPKLPRRGSFGGRGASDGNGQVPECERETRSLPLCLTVAGTDDGRGATPRTEEECMRSFAECGGQQGERALEARPARERSIPAGEGEEGRGEAEMRAESGKRREDAESKAVGGDGPDGGSGNPAEDTRPSNAAKTRGWRQEAVEERHLETEEYRAIWALSPGEGKGLGGAQLEARPRETGRLPCSATALQERRERLEEQEKKLLSLQAKIEAWRLGGSGDDDSYLRSVLLDQLELLRQQRGAGETGDGEEVAEAERRNSGREPGQEDAREEEPGKGAGREGSQNIDGPIRMEGRNRREASGERDGNRRKENPREGDAHGGREGADVDEARHRGDGEETHVEAEAKTGLKTESIRATGNEEMCVETDFWKDSTTGPLSLASHALNSAPFPCASRLPPSSGDSASSFLPFDPLDLVVSADAPTASLFSLASGRRGKDGEERSLLRPEETRDWEGVRGSLRATHRHTRVSRGGPQGSEEFPPSCLAASLAEKGEAFDTTPQSVSPLPLLRSLQMPVFLGKKEQQTQELE</sequence>
<reference evidence="3" key="1">
    <citation type="submission" date="2011-02" db="EMBL/GenBank/DDBJ databases">
        <authorList>
            <person name="Aslett M."/>
        </authorList>
    </citation>
    <scope>NUCLEOTIDE SEQUENCE</scope>
    <source>
        <strain evidence="3">Liverpool</strain>
    </source>
</reference>
<feature type="region of interest" description="Disordered" evidence="2">
    <location>
        <begin position="1"/>
        <end position="259"/>
    </location>
</feature>
<feature type="compositionally biased region" description="Gly residues" evidence="2">
    <location>
        <begin position="2506"/>
        <end position="2515"/>
    </location>
</feature>
<evidence type="ECO:0000256" key="1">
    <source>
        <dbReference type="SAM" id="Coils"/>
    </source>
</evidence>
<feature type="compositionally biased region" description="Basic and acidic residues" evidence="2">
    <location>
        <begin position="1394"/>
        <end position="1427"/>
    </location>
</feature>
<feature type="compositionally biased region" description="Low complexity" evidence="2">
    <location>
        <begin position="280"/>
        <end position="300"/>
    </location>
</feature>
<reference evidence="3" key="2">
    <citation type="submission" date="2011-03" db="EMBL/GenBank/DDBJ databases">
        <title>Comparative genomics and transcriptomics of Neospora caninum and Toxoplasma gondii.</title>
        <authorList>
            <person name="Reid A.J."/>
            <person name="Sohal A."/>
            <person name="Harris D."/>
            <person name="Quail M."/>
            <person name="Sanders M."/>
            <person name="Berriman M."/>
            <person name="Wastling J.M."/>
            <person name="Pain A."/>
        </authorList>
    </citation>
    <scope>NUCLEOTIDE SEQUENCE</scope>
    <source>
        <strain evidence="3">Liverpool</strain>
    </source>
</reference>
<feature type="region of interest" description="Disordered" evidence="2">
    <location>
        <begin position="2632"/>
        <end position="2751"/>
    </location>
</feature>
<reference evidence="4" key="4">
    <citation type="journal article" date="2015" name="PLoS ONE">
        <title>Comprehensive Evaluation of Toxoplasma gondii VEG and Neospora caninum LIV Genomes with Tachyzoite Stage Transcriptome and Proteome Defines Novel Transcript Features.</title>
        <authorList>
            <person name="Ramaprasad A."/>
            <person name="Mourier T."/>
            <person name="Naeem R."/>
            <person name="Malas T.B."/>
            <person name="Moussa E."/>
            <person name="Panigrahi A."/>
            <person name="Vermont S.J."/>
            <person name="Otto T.D."/>
            <person name="Wastling J."/>
            <person name="Pain A."/>
        </authorList>
    </citation>
    <scope>NUCLEOTIDE SEQUENCE</scope>
    <source>
        <strain evidence="4">Liverpool</strain>
    </source>
</reference>
<feature type="compositionally biased region" description="Basic and acidic residues" evidence="2">
    <location>
        <begin position="951"/>
        <end position="960"/>
    </location>
</feature>
<feature type="compositionally biased region" description="Basic and acidic residues" evidence="2">
    <location>
        <begin position="2481"/>
        <end position="2502"/>
    </location>
</feature>
<feature type="compositionally biased region" description="Low complexity" evidence="2">
    <location>
        <begin position="1278"/>
        <end position="1292"/>
    </location>
</feature>
<name>F0VAB0_NEOCL</name>
<dbReference type="OMA" id="QTQECCE"/>
<feature type="compositionally biased region" description="Polar residues" evidence="2">
    <location>
        <begin position="2071"/>
        <end position="2080"/>
    </location>
</feature>
<feature type="region of interest" description="Disordered" evidence="2">
    <location>
        <begin position="1042"/>
        <end position="1167"/>
    </location>
</feature>
<feature type="compositionally biased region" description="Basic and acidic residues" evidence="2">
    <location>
        <begin position="1068"/>
        <end position="1078"/>
    </location>
</feature>
<feature type="compositionally biased region" description="Basic and acidic residues" evidence="2">
    <location>
        <begin position="1695"/>
        <end position="1719"/>
    </location>
</feature>
<protein>
    <submittedName>
        <fullName evidence="3">Uncharacterized protein</fullName>
    </submittedName>
</protein>
<dbReference type="InParanoid" id="F0VAB0"/>
<dbReference type="VEuPathDB" id="ToxoDB:NCLIV_010680"/>
<feature type="region of interest" description="Disordered" evidence="2">
    <location>
        <begin position="1826"/>
        <end position="1927"/>
    </location>
</feature>
<accession>F0VAB0</accession>
<dbReference type="EMBL" id="LN714478">
    <property type="protein sequence ID" value="CEL65212.1"/>
    <property type="molecule type" value="Genomic_DNA"/>
</dbReference>
<feature type="compositionally biased region" description="Low complexity" evidence="2">
    <location>
        <begin position="2137"/>
        <end position="2150"/>
    </location>
</feature>
<feature type="compositionally biased region" description="Low complexity" evidence="2">
    <location>
        <begin position="44"/>
        <end position="72"/>
    </location>
</feature>
<feature type="compositionally biased region" description="Basic and acidic residues" evidence="2">
    <location>
        <begin position="1225"/>
        <end position="1234"/>
    </location>
</feature>
<feature type="compositionally biased region" description="Basic and acidic residues" evidence="2">
    <location>
        <begin position="2463"/>
        <end position="2474"/>
    </location>
</feature>
<feature type="region of interest" description="Disordered" evidence="2">
    <location>
        <begin position="278"/>
        <end position="300"/>
    </location>
</feature>
<feature type="region of interest" description="Disordered" evidence="2">
    <location>
        <begin position="2345"/>
        <end position="2539"/>
    </location>
</feature>
<feature type="compositionally biased region" description="Basic and acidic residues" evidence="2">
    <location>
        <begin position="1595"/>
        <end position="1614"/>
    </location>
</feature>
<feature type="compositionally biased region" description="Basic and acidic residues" evidence="2">
    <location>
        <begin position="2320"/>
        <end position="2332"/>
    </location>
</feature>
<feature type="region of interest" description="Disordered" evidence="2">
    <location>
        <begin position="2554"/>
        <end position="2577"/>
    </location>
</feature>
<feature type="compositionally biased region" description="Polar residues" evidence="2">
    <location>
        <begin position="139"/>
        <end position="151"/>
    </location>
</feature>
<feature type="compositionally biased region" description="Low complexity" evidence="2">
    <location>
        <begin position="186"/>
        <end position="203"/>
    </location>
</feature>
<feature type="compositionally biased region" description="Basic and acidic residues" evidence="2">
    <location>
        <begin position="2647"/>
        <end position="2672"/>
    </location>
</feature>
<feature type="region of interest" description="Disordered" evidence="2">
    <location>
        <begin position="2823"/>
        <end position="2873"/>
    </location>
</feature>
<feature type="compositionally biased region" description="Basic and acidic residues" evidence="2">
    <location>
        <begin position="2081"/>
        <end position="2091"/>
    </location>
</feature>
<feature type="compositionally biased region" description="Polar residues" evidence="2">
    <location>
        <begin position="816"/>
        <end position="827"/>
    </location>
</feature>
<feature type="region of interest" description="Disordered" evidence="2">
    <location>
        <begin position="316"/>
        <end position="401"/>
    </location>
</feature>
<evidence type="ECO:0000313" key="5">
    <source>
        <dbReference type="Proteomes" id="UP000007494"/>
    </source>
</evidence>
<feature type="region of interest" description="Disordered" evidence="2">
    <location>
        <begin position="807"/>
        <end position="829"/>
    </location>
</feature>
<organism evidence="3 5">
    <name type="scientific">Neospora caninum (strain Liverpool)</name>
    <dbReference type="NCBI Taxonomy" id="572307"/>
    <lineage>
        <taxon>Eukaryota</taxon>
        <taxon>Sar</taxon>
        <taxon>Alveolata</taxon>
        <taxon>Apicomplexa</taxon>
        <taxon>Conoidasida</taxon>
        <taxon>Coccidia</taxon>
        <taxon>Eucoccidiorida</taxon>
        <taxon>Eimeriorina</taxon>
        <taxon>Sarcocystidae</taxon>
        <taxon>Neospora</taxon>
    </lineage>
</organism>
<feature type="region of interest" description="Disordered" evidence="2">
    <location>
        <begin position="2124"/>
        <end position="2150"/>
    </location>
</feature>
<dbReference type="Proteomes" id="UP000007494">
    <property type="component" value="Chromosome IV"/>
</dbReference>
<keyword evidence="5" id="KW-1185">Reference proteome</keyword>
<feature type="compositionally biased region" description="Basic and acidic residues" evidence="2">
    <location>
        <begin position="174"/>
        <end position="184"/>
    </location>
</feature>
<feature type="compositionally biased region" description="Basic and acidic residues" evidence="2">
    <location>
        <begin position="984"/>
        <end position="998"/>
    </location>
</feature>
<feature type="compositionally biased region" description="Basic and acidic residues" evidence="2">
    <location>
        <begin position="2826"/>
        <end position="2846"/>
    </location>
</feature>
<keyword evidence="1" id="KW-0175">Coiled coil</keyword>
<dbReference type="EMBL" id="FR823384">
    <property type="protein sequence ID" value="CBZ50599.1"/>
    <property type="molecule type" value="Genomic_DNA"/>
</dbReference>
<feature type="region of interest" description="Disordered" evidence="2">
    <location>
        <begin position="508"/>
        <end position="528"/>
    </location>
</feature>
<evidence type="ECO:0000256" key="2">
    <source>
        <dbReference type="SAM" id="MobiDB-lite"/>
    </source>
</evidence>
<dbReference type="OrthoDB" id="10472478at2759"/>
<feature type="compositionally biased region" description="Low complexity" evidence="2">
    <location>
        <begin position="347"/>
        <end position="372"/>
    </location>
</feature>
<feature type="region of interest" description="Disordered" evidence="2">
    <location>
        <begin position="1225"/>
        <end position="1308"/>
    </location>
</feature>
<proteinExistence type="predicted"/>
<feature type="compositionally biased region" description="Low complexity" evidence="2">
    <location>
        <begin position="2053"/>
        <end position="2070"/>
    </location>
</feature>
<feature type="compositionally biased region" description="Basic and acidic residues" evidence="2">
    <location>
        <begin position="2345"/>
        <end position="2355"/>
    </location>
</feature>
<feature type="compositionally biased region" description="Low complexity" evidence="2">
    <location>
        <begin position="895"/>
        <end position="947"/>
    </location>
</feature>
<feature type="region of interest" description="Disordered" evidence="2">
    <location>
        <begin position="876"/>
        <end position="1015"/>
    </location>
</feature>
<evidence type="ECO:0000313" key="4">
    <source>
        <dbReference type="EMBL" id="CEL65212.1"/>
    </source>
</evidence>
<feature type="region of interest" description="Disordered" evidence="2">
    <location>
        <begin position="2266"/>
        <end position="2332"/>
    </location>
</feature>
<feature type="compositionally biased region" description="Low complexity" evidence="2">
    <location>
        <begin position="379"/>
        <end position="401"/>
    </location>
</feature>
<dbReference type="RefSeq" id="XP_003880632.1">
    <property type="nucleotide sequence ID" value="XM_003880583.1"/>
</dbReference>
<feature type="compositionally biased region" description="Basic and acidic residues" evidence="2">
    <location>
        <begin position="2436"/>
        <end position="2450"/>
    </location>
</feature>
<dbReference type="GeneID" id="13441632"/>
<feature type="compositionally biased region" description="Basic and acidic residues" evidence="2">
    <location>
        <begin position="1657"/>
        <end position="1680"/>
    </location>
</feature>
<feature type="compositionally biased region" description="Basic and acidic residues" evidence="2">
    <location>
        <begin position="1091"/>
        <end position="1103"/>
    </location>
</feature>
<gene>
    <name evidence="4" type="ORF">BN1204_010680</name>
    <name evidence="3" type="ORF">NCLIV_010680</name>
</gene>
<feature type="compositionally biased region" description="Low complexity" evidence="2">
    <location>
        <begin position="93"/>
        <end position="110"/>
    </location>
</feature>